<dbReference type="Pfam" id="PF03105">
    <property type="entry name" value="SPX"/>
    <property type="match status" value="1"/>
</dbReference>
<dbReference type="Gramene" id="TraesCS7A02G554100.1">
    <property type="protein sequence ID" value="TraesCS7A02G554100.1"/>
    <property type="gene ID" value="TraesCS7A02G554100"/>
</dbReference>
<reference evidence="2" key="2">
    <citation type="submission" date="2018-10" db="UniProtKB">
        <authorList>
            <consortium name="EnsemblPlants"/>
        </authorList>
    </citation>
    <scope>IDENTIFICATION</scope>
</reference>
<dbReference type="PaxDb" id="4565-Traes_7AL_368764C47.1"/>
<proteinExistence type="predicted"/>
<dbReference type="InterPro" id="IPR004331">
    <property type="entry name" value="SPX_dom"/>
</dbReference>
<dbReference type="GO" id="GO:0016036">
    <property type="term" value="P:cellular response to phosphate starvation"/>
    <property type="evidence" value="ECO:0007669"/>
    <property type="project" value="InterPro"/>
</dbReference>
<feature type="domain" description="SPX" evidence="1">
    <location>
        <begin position="1"/>
        <end position="148"/>
    </location>
</feature>
<dbReference type="CDD" id="cd14481">
    <property type="entry name" value="SPX_AtSPX1_like"/>
    <property type="match status" value="1"/>
</dbReference>
<dbReference type="PANTHER" id="PTHR45978">
    <property type="entry name" value="SPX DOMAIN-CONTAINING PROTEIN 3"/>
    <property type="match status" value="1"/>
</dbReference>
<evidence type="ECO:0000259" key="1">
    <source>
        <dbReference type="PROSITE" id="PS51382"/>
    </source>
</evidence>
<evidence type="ECO:0000313" key="3">
    <source>
        <dbReference type="Proteomes" id="UP000019116"/>
    </source>
</evidence>
<reference evidence="2" key="1">
    <citation type="submission" date="2018-08" db="EMBL/GenBank/DDBJ databases">
        <authorList>
            <person name="Rossello M."/>
        </authorList>
    </citation>
    <scope>NUCLEOTIDE SEQUENCE [LARGE SCALE GENOMIC DNA]</scope>
    <source>
        <strain evidence="2">cv. Chinese Spring</strain>
    </source>
</reference>
<dbReference type="Gramene" id="TraesCS7A03G1347900.1">
    <property type="protein sequence ID" value="TraesCS7A03G1347900.1.CDS"/>
    <property type="gene ID" value="TraesCS7A03G1347900"/>
</dbReference>
<dbReference type="OrthoDB" id="6493944at2759"/>
<dbReference type="EnsemblPlants" id="TraesCS7A02G554100.1">
    <property type="protein sequence ID" value="TraesCS7A02G554100.1"/>
    <property type="gene ID" value="TraesCS7A02G554100"/>
</dbReference>
<accession>A0A3B6RSZ1</accession>
<dbReference type="GO" id="GO:0070417">
    <property type="term" value="P:cellular response to cold"/>
    <property type="evidence" value="ECO:0007669"/>
    <property type="project" value="UniProtKB-ARBA"/>
</dbReference>
<evidence type="ECO:0000313" key="2">
    <source>
        <dbReference type="EnsemblPlants" id="TraesCS7A02G554100.1"/>
    </source>
</evidence>
<dbReference type="InterPro" id="IPR031142">
    <property type="entry name" value="SPX_prot"/>
</dbReference>
<name>A0A3B6RSZ1_WHEAT</name>
<protein>
    <recommendedName>
        <fullName evidence="1">SPX domain-containing protein</fullName>
    </recommendedName>
</protein>
<dbReference type="PROSITE" id="PS51382">
    <property type="entry name" value="SPX"/>
    <property type="match status" value="1"/>
</dbReference>
<dbReference type="SMR" id="A0A3B6RSZ1"/>
<dbReference type="PANTHER" id="PTHR45978:SF2">
    <property type="entry name" value="SPX DOMAIN-CONTAINING PROTEIN 3"/>
    <property type="match status" value="1"/>
</dbReference>
<dbReference type="Gramene" id="TraesCAD_scaffold_089956_01G000100.1">
    <property type="protein sequence ID" value="TraesCAD_scaffold_089956_01G000100.1"/>
    <property type="gene ID" value="TraesCAD_scaffold_089956_01G000100"/>
</dbReference>
<dbReference type="Proteomes" id="UP000019116">
    <property type="component" value="Chromosome 7A"/>
</dbReference>
<keyword evidence="3" id="KW-1185">Reference proteome</keyword>
<organism evidence="2">
    <name type="scientific">Triticum aestivum</name>
    <name type="common">Wheat</name>
    <dbReference type="NCBI Taxonomy" id="4565"/>
    <lineage>
        <taxon>Eukaryota</taxon>
        <taxon>Viridiplantae</taxon>
        <taxon>Streptophyta</taxon>
        <taxon>Embryophyta</taxon>
        <taxon>Tracheophyta</taxon>
        <taxon>Spermatophyta</taxon>
        <taxon>Magnoliopsida</taxon>
        <taxon>Liliopsida</taxon>
        <taxon>Poales</taxon>
        <taxon>Poaceae</taxon>
        <taxon>BOP clade</taxon>
        <taxon>Pooideae</taxon>
        <taxon>Triticodae</taxon>
        <taxon>Triticeae</taxon>
        <taxon>Triticinae</taxon>
        <taxon>Triticum</taxon>
    </lineage>
</organism>
<sequence length="265" mass="30303">MKFGKRLKKQVEESLPGWRDKFLAYKRLKVLVRLVSSSSPHRAAAEAAFVRQLHDEVDRFNTFFLEQEEEFIIRHKEVRETVKAVAGEEPSEAERAAQMRKVRREIVDLHGEMVLLLNYSAVNYTGLAKILKKYDKRTGRLLRLPFIEEVLKQPFYTTELMSRIVRECEETMEAVFASDSSGDPWTRKRCTDTEMTPMATEHGILRNTIAALVPMRELRSGSSTYGHFLLPPLATETTLTEHGLLMPIQVADLVQSEAPGIVQVV</sequence>
<dbReference type="AlphaFoldDB" id="A0A3B6RSZ1"/>
<dbReference type="STRING" id="4565.A0A3B6RSZ1"/>